<evidence type="ECO:0000313" key="3">
    <source>
        <dbReference type="Proteomes" id="UP001372834"/>
    </source>
</evidence>
<evidence type="ECO:0000256" key="1">
    <source>
        <dbReference type="SAM" id="MobiDB-lite"/>
    </source>
</evidence>
<accession>A0AAN8PA83</accession>
<evidence type="ECO:0000313" key="2">
    <source>
        <dbReference type="EMBL" id="KAK6639905.1"/>
    </source>
</evidence>
<protein>
    <submittedName>
        <fullName evidence="2">Uncharacterized protein</fullName>
    </submittedName>
</protein>
<comment type="caution">
    <text evidence="2">The sequence shown here is derived from an EMBL/GenBank/DDBJ whole genome shotgun (WGS) entry which is preliminary data.</text>
</comment>
<sequence>MKASGRQSNAGNACKRSQRHDKLGSTESDDIPPVRKSEACERTGSEANRFIEKAKIDQYQRNPTPRKNVGEKKRCSIADGRTCERVPNEHDRYIDHRLLIDFLAVEHANFTLSFLMENPFTIIVGHYTIILM</sequence>
<dbReference type="AlphaFoldDB" id="A0AAN8PA83"/>
<dbReference type="Proteomes" id="UP001372834">
    <property type="component" value="Unassembled WGS sequence"/>
</dbReference>
<reference evidence="2 3" key="1">
    <citation type="submission" date="2023-10" db="EMBL/GenBank/DDBJ databases">
        <title>Genomes of two closely related lineages of the louse Polyplax serrata with different host specificities.</title>
        <authorList>
            <person name="Martinu J."/>
            <person name="Tarabai H."/>
            <person name="Stefka J."/>
            <person name="Hypsa V."/>
        </authorList>
    </citation>
    <scope>NUCLEOTIDE SEQUENCE [LARGE SCALE GENOMIC DNA]</scope>
    <source>
        <strain evidence="2">HR10_N</strain>
    </source>
</reference>
<organism evidence="2 3">
    <name type="scientific">Polyplax serrata</name>
    <name type="common">Common mouse louse</name>
    <dbReference type="NCBI Taxonomy" id="468196"/>
    <lineage>
        <taxon>Eukaryota</taxon>
        <taxon>Metazoa</taxon>
        <taxon>Ecdysozoa</taxon>
        <taxon>Arthropoda</taxon>
        <taxon>Hexapoda</taxon>
        <taxon>Insecta</taxon>
        <taxon>Pterygota</taxon>
        <taxon>Neoptera</taxon>
        <taxon>Paraneoptera</taxon>
        <taxon>Psocodea</taxon>
        <taxon>Troctomorpha</taxon>
        <taxon>Phthiraptera</taxon>
        <taxon>Anoplura</taxon>
        <taxon>Polyplacidae</taxon>
        <taxon>Polyplax</taxon>
    </lineage>
</organism>
<gene>
    <name evidence="2" type="ORF">RUM43_008181</name>
</gene>
<feature type="region of interest" description="Disordered" evidence="1">
    <location>
        <begin position="1"/>
        <end position="73"/>
    </location>
</feature>
<feature type="compositionally biased region" description="Basic and acidic residues" evidence="1">
    <location>
        <begin position="32"/>
        <end position="58"/>
    </location>
</feature>
<feature type="compositionally biased region" description="Polar residues" evidence="1">
    <location>
        <begin position="1"/>
        <end position="11"/>
    </location>
</feature>
<dbReference type="EMBL" id="JAWJWE010000003">
    <property type="protein sequence ID" value="KAK6639905.1"/>
    <property type="molecule type" value="Genomic_DNA"/>
</dbReference>
<proteinExistence type="predicted"/>
<name>A0AAN8PA83_POLSC</name>